<dbReference type="PROSITE" id="PS50917">
    <property type="entry name" value="SPOC"/>
    <property type="match status" value="1"/>
</dbReference>
<dbReference type="Pfam" id="PF07744">
    <property type="entry name" value="SPOC"/>
    <property type="match status" value="1"/>
</dbReference>
<protein>
    <submittedName>
        <fullName evidence="14 15">RNA-binding protein 15B</fullName>
    </submittedName>
</protein>
<feature type="region of interest" description="Disordered" evidence="10">
    <location>
        <begin position="224"/>
        <end position="273"/>
    </location>
</feature>
<keyword evidence="13" id="KW-1185">Reference proteome</keyword>
<dbReference type="Proteomes" id="UP000085678">
    <property type="component" value="Unplaced"/>
</dbReference>
<comment type="similarity">
    <text evidence="2">Belongs to the RRM Spen family.</text>
</comment>
<evidence type="ECO:0000313" key="13">
    <source>
        <dbReference type="Proteomes" id="UP000085678"/>
    </source>
</evidence>
<comment type="subcellular location">
    <subcellularLocation>
        <location evidence="1">Nucleus</location>
    </subcellularLocation>
</comment>
<dbReference type="Gene3D" id="3.30.70.330">
    <property type="match status" value="3"/>
</dbReference>
<organism evidence="13 14">
    <name type="scientific">Lingula anatina</name>
    <name type="common">Brachiopod</name>
    <name type="synonym">Lingula unguis</name>
    <dbReference type="NCBI Taxonomy" id="7574"/>
    <lineage>
        <taxon>Eukaryota</taxon>
        <taxon>Metazoa</taxon>
        <taxon>Spiralia</taxon>
        <taxon>Lophotrochozoa</taxon>
        <taxon>Brachiopoda</taxon>
        <taxon>Linguliformea</taxon>
        <taxon>Lingulata</taxon>
        <taxon>Lingulida</taxon>
        <taxon>Linguloidea</taxon>
        <taxon>Lingulidae</taxon>
        <taxon>Lingula</taxon>
    </lineage>
</organism>
<evidence type="ECO:0000259" key="11">
    <source>
        <dbReference type="PROSITE" id="PS50102"/>
    </source>
</evidence>
<dbReference type="SUPFAM" id="SSF54928">
    <property type="entry name" value="RNA-binding domain, RBD"/>
    <property type="match status" value="2"/>
</dbReference>
<evidence type="ECO:0000256" key="10">
    <source>
        <dbReference type="SAM" id="MobiDB-lite"/>
    </source>
</evidence>
<accession>A0A1S3IT60</accession>
<evidence type="ECO:0000256" key="1">
    <source>
        <dbReference type="ARBA" id="ARBA00004123"/>
    </source>
</evidence>
<feature type="domain" description="SPOC" evidence="12">
    <location>
        <begin position="613"/>
        <end position="785"/>
    </location>
</feature>
<evidence type="ECO:0000256" key="7">
    <source>
        <dbReference type="ARBA" id="ARBA00023163"/>
    </source>
</evidence>
<evidence type="ECO:0000256" key="4">
    <source>
        <dbReference type="ARBA" id="ARBA00022884"/>
    </source>
</evidence>
<evidence type="ECO:0000256" key="6">
    <source>
        <dbReference type="ARBA" id="ARBA00023054"/>
    </source>
</evidence>
<dbReference type="SUPFAM" id="SSF100939">
    <property type="entry name" value="SPOC domain-like"/>
    <property type="match status" value="1"/>
</dbReference>
<name>A0A1S3IT60_LINAN</name>
<dbReference type="GO" id="GO:0003723">
    <property type="term" value="F:RNA binding"/>
    <property type="evidence" value="ECO:0007669"/>
    <property type="project" value="UniProtKB-UniRule"/>
</dbReference>
<keyword evidence="3" id="KW-0597">Phosphoprotein</keyword>
<dbReference type="PROSITE" id="PS50102">
    <property type="entry name" value="RRM"/>
    <property type="match status" value="3"/>
</dbReference>
<feature type="compositionally biased region" description="Basic and acidic residues" evidence="10">
    <location>
        <begin position="257"/>
        <end position="273"/>
    </location>
</feature>
<proteinExistence type="inferred from homology"/>
<feature type="compositionally biased region" description="Basic and acidic residues" evidence="10">
    <location>
        <begin position="224"/>
        <end position="246"/>
    </location>
</feature>
<sequence length="786" mass="90882">MKHHPDMDMSPRAKRPRQSYAEHEEMHRDYADFRREGRAKHRMRETYRDRSPRSEYEYDRVLPRHKDERGLVDPFDPRSAEKPEYRSLCVSGLLPQVPDNVVRDALWREFKKFGEFNVKVTHTPTNERLAYVNFRYPEDAREARNARGKLILFDRPVRVEPVFKHVKTFGNFKSQMPSKRRGSISPEYLPPREPLYMRRSISPAHSIGSGRGMRHDSLGRELLHRDMRDMRDSRSRDFERSYDSRSRQPPQPPVSSKVDKFPHHLDHISPEDDSKATRTLFVGNLDYNITENELRHVFSKYGTLEDVDIKRPPQGHGNAYAFVKFSNLDYAHRAKVQLSGQMIGKFQCKIGYGKVTPTTCLWVGGLGSWIRPEDLAREFDRFGLIHRIDWPQGKNYAYVVYDSIDAAQAASQEMRGFPLGGPDRRLRVDFVEPAHILSQPSPSGRSRDGKDDDFDTISRHSDRDGRVDQRANNFRDHDRNRNGNSDRPYNSRRGGGGNREKEPLYRNQDNQRDNEDNRFRENENRNKRSFDRHSEEQNHYGGKPRTPNSDFWDRDSNKRPSYSPNKRSRFGSEGEIRERDRERERERERSYNKETSAHVSTSEFPTVDHVENILDLMKKLSCAWTGALVLKSSAFPARLYHVSGDVTLADVLMKDASSSDANMLRITQRLRLDQTKLEEVGKRVSGAGSSGYCIFLAVPTSNLMIKDPSIQQRPLRNLVTYLQQKEAAGVVALPPSSQPTEKEAGVLHAFPPCDFGHQYLRKRAPKLGSKPLNEDHLVIVVVKGTV</sequence>
<keyword evidence="6" id="KW-0175">Coiled coil</keyword>
<dbReference type="AlphaFoldDB" id="A0A1S3IT60"/>
<evidence type="ECO:0000256" key="9">
    <source>
        <dbReference type="PROSITE-ProRule" id="PRU00176"/>
    </source>
</evidence>
<feature type="region of interest" description="Disordered" evidence="10">
    <location>
        <begin position="1"/>
        <end position="53"/>
    </location>
</feature>
<dbReference type="Gene3D" id="2.40.290.10">
    <property type="match status" value="1"/>
</dbReference>
<evidence type="ECO:0000313" key="14">
    <source>
        <dbReference type="RefSeq" id="XP_013401121.1"/>
    </source>
</evidence>
<dbReference type="CDD" id="cd12310">
    <property type="entry name" value="RRM3_Spen"/>
    <property type="match status" value="1"/>
</dbReference>
<keyword evidence="4 9" id="KW-0694">RNA-binding</keyword>
<feature type="region of interest" description="Disordered" evidence="10">
    <location>
        <begin position="432"/>
        <end position="602"/>
    </location>
</feature>
<feature type="domain" description="RRM" evidence="11">
    <location>
        <begin position="359"/>
        <end position="433"/>
    </location>
</feature>
<dbReference type="RefSeq" id="XP_013401123.1">
    <property type="nucleotide sequence ID" value="XM_013545669.1"/>
</dbReference>
<evidence type="ECO:0000256" key="5">
    <source>
        <dbReference type="ARBA" id="ARBA00023015"/>
    </source>
</evidence>
<dbReference type="InterPro" id="IPR035979">
    <property type="entry name" value="RBD_domain_sf"/>
</dbReference>
<feature type="compositionally biased region" description="Basic and acidic residues" evidence="10">
    <location>
        <begin position="20"/>
        <end position="36"/>
    </location>
</feature>
<evidence type="ECO:0000256" key="2">
    <source>
        <dbReference type="ARBA" id="ARBA00005387"/>
    </source>
</evidence>
<dbReference type="InterPro" id="IPR012921">
    <property type="entry name" value="SPOC_C"/>
</dbReference>
<evidence type="ECO:0000256" key="3">
    <source>
        <dbReference type="ARBA" id="ARBA00022553"/>
    </source>
</evidence>
<evidence type="ECO:0000259" key="12">
    <source>
        <dbReference type="PROSITE" id="PS50917"/>
    </source>
</evidence>
<dbReference type="InterPro" id="IPR016194">
    <property type="entry name" value="SPOC-like_C_dom_sf"/>
</dbReference>
<reference evidence="14 15" key="1">
    <citation type="submission" date="2025-04" db="UniProtKB">
        <authorList>
            <consortium name="RefSeq"/>
        </authorList>
    </citation>
    <scope>IDENTIFICATION</scope>
    <source>
        <tissue evidence="14 15">Gonads</tissue>
    </source>
</reference>
<dbReference type="FunFam" id="2.40.290.10:FF:000002">
    <property type="entry name" value="Spen family transcriptional repressor"/>
    <property type="match status" value="1"/>
</dbReference>
<dbReference type="RefSeq" id="XP_013401121.1">
    <property type="nucleotide sequence ID" value="XM_013545667.1"/>
</dbReference>
<feature type="compositionally biased region" description="Basic and acidic residues" evidence="10">
    <location>
        <begin position="445"/>
        <end position="481"/>
    </location>
</feature>
<dbReference type="STRING" id="7574.A0A1S3IT60"/>
<keyword evidence="8" id="KW-0539">Nucleus</keyword>
<feature type="compositionally biased region" description="Basic and acidic residues" evidence="10">
    <location>
        <begin position="498"/>
        <end position="538"/>
    </location>
</feature>
<dbReference type="InterPro" id="IPR012677">
    <property type="entry name" value="Nucleotide-bd_a/b_plait_sf"/>
</dbReference>
<dbReference type="OrthoDB" id="10050565at2759"/>
<gene>
    <name evidence="14 15" type="primary">LOC106167005</name>
</gene>
<dbReference type="GO" id="GO:0005634">
    <property type="term" value="C:nucleus"/>
    <property type="evidence" value="ECO:0007669"/>
    <property type="project" value="UniProtKB-SubCell"/>
</dbReference>
<keyword evidence="5" id="KW-0805">Transcription regulation</keyword>
<dbReference type="CDD" id="cd21544">
    <property type="entry name" value="SPOC_RBM15-like"/>
    <property type="match status" value="1"/>
</dbReference>
<feature type="compositionally biased region" description="Basic and acidic residues" evidence="10">
    <location>
        <begin position="44"/>
        <end position="53"/>
    </location>
</feature>
<dbReference type="CDD" id="cd12309">
    <property type="entry name" value="RRM2_Spen"/>
    <property type="match status" value="1"/>
</dbReference>
<feature type="compositionally biased region" description="Basic and acidic residues" evidence="10">
    <location>
        <begin position="1"/>
        <end position="11"/>
    </location>
</feature>
<evidence type="ECO:0000256" key="8">
    <source>
        <dbReference type="ARBA" id="ARBA00023242"/>
    </source>
</evidence>
<dbReference type="InterPro" id="IPR010912">
    <property type="entry name" value="SPOC_met"/>
</dbReference>
<dbReference type="GeneID" id="106167005"/>
<evidence type="ECO:0000313" key="15">
    <source>
        <dbReference type="RefSeq" id="XP_013401123.1"/>
    </source>
</evidence>
<dbReference type="PANTHER" id="PTHR23189">
    <property type="entry name" value="RNA RECOGNITION MOTIF-CONTAINING"/>
    <property type="match status" value="1"/>
</dbReference>
<dbReference type="InterPro" id="IPR000504">
    <property type="entry name" value="RRM_dom"/>
</dbReference>
<feature type="compositionally biased region" description="Basic and acidic residues" evidence="10">
    <location>
        <begin position="570"/>
        <end position="596"/>
    </location>
</feature>
<dbReference type="SMART" id="SM00360">
    <property type="entry name" value="RRM"/>
    <property type="match status" value="3"/>
</dbReference>
<dbReference type="Pfam" id="PF00076">
    <property type="entry name" value="RRM_1"/>
    <property type="match status" value="3"/>
</dbReference>
<feature type="domain" description="RRM" evidence="11">
    <location>
        <begin position="86"/>
        <end position="164"/>
    </location>
</feature>
<keyword evidence="7" id="KW-0804">Transcription</keyword>
<feature type="domain" description="RRM" evidence="11">
    <location>
        <begin position="278"/>
        <end position="355"/>
    </location>
</feature>
<dbReference type="KEGG" id="lak:106167005"/>